<name>A0A7W7Y433_9BACT</name>
<feature type="domain" description="YknX-like C-terminal permuted SH3-like" evidence="7">
    <location>
        <begin position="302"/>
        <end position="369"/>
    </location>
</feature>
<reference evidence="8 9" key="1">
    <citation type="submission" date="2020-08" db="EMBL/GenBank/DDBJ databases">
        <title>Genomic Encyclopedia of Type Strains, Phase IV (KMG-IV): sequencing the most valuable type-strain genomes for metagenomic binning, comparative biology and taxonomic classification.</title>
        <authorList>
            <person name="Goeker M."/>
        </authorList>
    </citation>
    <scope>NUCLEOTIDE SEQUENCE [LARGE SCALE GENOMIC DNA]</scope>
    <source>
        <strain evidence="8 9">DSM 22071</strain>
    </source>
</reference>
<dbReference type="InterPro" id="IPR058637">
    <property type="entry name" value="YknX-like_C"/>
</dbReference>
<evidence type="ECO:0000256" key="3">
    <source>
        <dbReference type="SAM" id="Phobius"/>
    </source>
</evidence>
<dbReference type="Gene3D" id="1.10.287.470">
    <property type="entry name" value="Helix hairpin bin"/>
    <property type="match status" value="1"/>
</dbReference>
<keyword evidence="2" id="KW-0175">Coiled coil</keyword>
<dbReference type="InterPro" id="IPR058625">
    <property type="entry name" value="MdtA-like_BSH"/>
</dbReference>
<dbReference type="Pfam" id="PF25954">
    <property type="entry name" value="Beta-barrel_RND_2"/>
    <property type="match status" value="1"/>
</dbReference>
<dbReference type="NCBIfam" id="TIGR01730">
    <property type="entry name" value="RND_mfp"/>
    <property type="match status" value="1"/>
</dbReference>
<protein>
    <submittedName>
        <fullName evidence="8">Membrane fusion protein (Multidrug efflux system)</fullName>
    </submittedName>
</protein>
<keyword evidence="3" id="KW-1133">Transmembrane helix</keyword>
<feature type="coiled-coil region" evidence="2">
    <location>
        <begin position="122"/>
        <end position="180"/>
    </location>
</feature>
<dbReference type="PANTHER" id="PTHR30469:SF15">
    <property type="entry name" value="HLYD FAMILY OF SECRETION PROTEINS"/>
    <property type="match status" value="1"/>
</dbReference>
<dbReference type="InterPro" id="IPR006143">
    <property type="entry name" value="RND_pump_MFP"/>
</dbReference>
<organism evidence="8 9">
    <name type="scientific">Desulfurispira natronophila</name>
    <dbReference type="NCBI Taxonomy" id="682562"/>
    <lineage>
        <taxon>Bacteria</taxon>
        <taxon>Pseudomonadati</taxon>
        <taxon>Chrysiogenota</taxon>
        <taxon>Chrysiogenia</taxon>
        <taxon>Chrysiogenales</taxon>
        <taxon>Chrysiogenaceae</taxon>
        <taxon>Desulfurispira</taxon>
    </lineage>
</organism>
<dbReference type="InterPro" id="IPR058792">
    <property type="entry name" value="Beta-barrel_RND_2"/>
</dbReference>
<keyword evidence="3" id="KW-0812">Transmembrane</keyword>
<evidence type="ECO:0000256" key="2">
    <source>
        <dbReference type="SAM" id="Coils"/>
    </source>
</evidence>
<comment type="similarity">
    <text evidence="1">Belongs to the membrane fusion protein (MFP) (TC 8.A.1) family.</text>
</comment>
<feature type="domain" description="CusB-like beta-barrel" evidence="6">
    <location>
        <begin position="222"/>
        <end position="294"/>
    </location>
</feature>
<dbReference type="Pfam" id="PF25917">
    <property type="entry name" value="BSH_RND"/>
    <property type="match status" value="1"/>
</dbReference>
<dbReference type="Pfam" id="PF25989">
    <property type="entry name" value="YknX_C"/>
    <property type="match status" value="1"/>
</dbReference>
<dbReference type="RefSeq" id="WP_183730476.1">
    <property type="nucleotide sequence ID" value="NZ_JACHID010000004.1"/>
</dbReference>
<evidence type="ECO:0000259" key="6">
    <source>
        <dbReference type="Pfam" id="PF25954"/>
    </source>
</evidence>
<dbReference type="Gene3D" id="2.40.420.20">
    <property type="match status" value="1"/>
</dbReference>
<comment type="caution">
    <text evidence="8">The sequence shown here is derived from an EMBL/GenBank/DDBJ whole genome shotgun (WGS) entry which is preliminary data.</text>
</comment>
<evidence type="ECO:0000313" key="8">
    <source>
        <dbReference type="EMBL" id="MBB5021564.1"/>
    </source>
</evidence>
<dbReference type="PANTHER" id="PTHR30469">
    <property type="entry name" value="MULTIDRUG RESISTANCE PROTEIN MDTA"/>
    <property type="match status" value="1"/>
</dbReference>
<dbReference type="InterPro" id="IPR058624">
    <property type="entry name" value="MdtA-like_HH"/>
</dbReference>
<dbReference type="EMBL" id="JACHID010000004">
    <property type="protein sequence ID" value="MBB5021564.1"/>
    <property type="molecule type" value="Genomic_DNA"/>
</dbReference>
<dbReference type="Gene3D" id="2.40.30.170">
    <property type="match status" value="1"/>
</dbReference>
<evidence type="ECO:0000256" key="1">
    <source>
        <dbReference type="ARBA" id="ARBA00009477"/>
    </source>
</evidence>
<dbReference type="SUPFAM" id="SSF111369">
    <property type="entry name" value="HlyD-like secretion proteins"/>
    <property type="match status" value="1"/>
</dbReference>
<gene>
    <name evidence="8" type="ORF">HNR37_000876</name>
</gene>
<dbReference type="AlphaFoldDB" id="A0A7W7Y433"/>
<feature type="domain" description="Multidrug resistance protein MdtA-like barrel-sandwich hybrid" evidence="5">
    <location>
        <begin position="75"/>
        <end position="212"/>
    </location>
</feature>
<evidence type="ECO:0000313" key="9">
    <source>
        <dbReference type="Proteomes" id="UP000528322"/>
    </source>
</evidence>
<dbReference type="Gene3D" id="2.40.50.100">
    <property type="match status" value="1"/>
</dbReference>
<dbReference type="Proteomes" id="UP000528322">
    <property type="component" value="Unassembled WGS sequence"/>
</dbReference>
<accession>A0A7W7Y433</accession>
<evidence type="ECO:0000259" key="4">
    <source>
        <dbReference type="Pfam" id="PF25876"/>
    </source>
</evidence>
<sequence length="375" mass="41649">MSQPKKNRGRLLAGTIIVVITIALLVVFLQRTTDEAADTAQQSHRQPIPVELDTVQTMDMERTIRGLGTLQARSEVTLRPEVAGRIESRHFREGSLVEAGDVLFKIDDEKLRLQYDARQAGVRATRAALQDARQNFERQQQLRERGVASQDELDRARTAYERATAELERMEAETAVTLAQLNDTTIVAPFTGIVAHRQVDTGTFVSTADSLVTIYKLDPIDITFSVPERHMGQVQEGQQVQVTVTAYPGEYFAGEVTYVSPAVSQASRTFLVKAELDNEEGRLKPGAFATAQVTVSSHRDRMVVPQEALVATRQGYSIFVVDEDSTAQRQEVSTGMRQGDLVEILEGLEPGQTIVRLGHMRLEDGNQVRNVDEES</sequence>
<keyword evidence="9" id="KW-1185">Reference proteome</keyword>
<dbReference type="GO" id="GO:1990281">
    <property type="term" value="C:efflux pump complex"/>
    <property type="evidence" value="ECO:0007669"/>
    <property type="project" value="TreeGrafter"/>
</dbReference>
<evidence type="ECO:0000259" key="7">
    <source>
        <dbReference type="Pfam" id="PF25989"/>
    </source>
</evidence>
<keyword evidence="3" id="KW-0472">Membrane</keyword>
<dbReference type="GO" id="GO:0015562">
    <property type="term" value="F:efflux transmembrane transporter activity"/>
    <property type="evidence" value="ECO:0007669"/>
    <property type="project" value="TreeGrafter"/>
</dbReference>
<dbReference type="FunFam" id="2.40.30.170:FF:000010">
    <property type="entry name" value="Efflux RND transporter periplasmic adaptor subunit"/>
    <property type="match status" value="1"/>
</dbReference>
<evidence type="ECO:0000259" key="5">
    <source>
        <dbReference type="Pfam" id="PF25917"/>
    </source>
</evidence>
<feature type="transmembrane region" description="Helical" evidence="3">
    <location>
        <begin position="12"/>
        <end position="29"/>
    </location>
</feature>
<dbReference type="Pfam" id="PF25876">
    <property type="entry name" value="HH_MFP_RND"/>
    <property type="match status" value="1"/>
</dbReference>
<proteinExistence type="inferred from homology"/>
<feature type="domain" description="Multidrug resistance protein MdtA-like alpha-helical hairpin" evidence="4">
    <location>
        <begin position="118"/>
        <end position="182"/>
    </location>
</feature>